<reference evidence="2" key="1">
    <citation type="submission" date="2023-08" db="EMBL/GenBank/DDBJ databases">
        <title>Chromosome-level Genome Assembly of mud carp (Cirrhinus molitorella).</title>
        <authorList>
            <person name="Liu H."/>
        </authorList>
    </citation>
    <scope>NUCLEOTIDE SEQUENCE</scope>
    <source>
        <strain evidence="2">Prfri</strain>
        <tissue evidence="2">Muscle</tissue>
    </source>
</reference>
<proteinExistence type="predicted"/>
<accession>A0AA88PXQ2</accession>
<evidence type="ECO:0000313" key="2">
    <source>
        <dbReference type="EMBL" id="KAK2900626.1"/>
    </source>
</evidence>
<evidence type="ECO:0000313" key="3">
    <source>
        <dbReference type="Proteomes" id="UP001187343"/>
    </source>
</evidence>
<organism evidence="2 3">
    <name type="scientific">Cirrhinus molitorella</name>
    <name type="common">mud carp</name>
    <dbReference type="NCBI Taxonomy" id="172907"/>
    <lineage>
        <taxon>Eukaryota</taxon>
        <taxon>Metazoa</taxon>
        <taxon>Chordata</taxon>
        <taxon>Craniata</taxon>
        <taxon>Vertebrata</taxon>
        <taxon>Euteleostomi</taxon>
        <taxon>Actinopterygii</taxon>
        <taxon>Neopterygii</taxon>
        <taxon>Teleostei</taxon>
        <taxon>Ostariophysi</taxon>
        <taxon>Cypriniformes</taxon>
        <taxon>Cyprinidae</taxon>
        <taxon>Labeoninae</taxon>
        <taxon>Labeonini</taxon>
        <taxon>Cirrhinus</taxon>
    </lineage>
</organism>
<dbReference type="EMBL" id="JAUYZG010000008">
    <property type="protein sequence ID" value="KAK2900626.1"/>
    <property type="molecule type" value="Genomic_DNA"/>
</dbReference>
<gene>
    <name evidence="2" type="ORF">Q8A67_008741</name>
</gene>
<name>A0AA88PXQ2_9TELE</name>
<keyword evidence="3" id="KW-1185">Reference proteome</keyword>
<dbReference type="AlphaFoldDB" id="A0AA88PXQ2"/>
<feature type="region of interest" description="Disordered" evidence="1">
    <location>
        <begin position="53"/>
        <end position="80"/>
    </location>
</feature>
<sequence length="80" mass="9008">MSCEDSDWLLSQTFPEPVRAHCRSLLRLNEHRGHVSETAAAAGTVAPQWIHGQLRSCAPPQSRIRGKPSETENRHKKPVR</sequence>
<dbReference type="Proteomes" id="UP001187343">
    <property type="component" value="Unassembled WGS sequence"/>
</dbReference>
<evidence type="ECO:0000256" key="1">
    <source>
        <dbReference type="SAM" id="MobiDB-lite"/>
    </source>
</evidence>
<comment type="caution">
    <text evidence="2">The sequence shown here is derived from an EMBL/GenBank/DDBJ whole genome shotgun (WGS) entry which is preliminary data.</text>
</comment>
<protein>
    <submittedName>
        <fullName evidence="2">Uncharacterized protein</fullName>
    </submittedName>
</protein>